<dbReference type="Proteomes" id="UP000324832">
    <property type="component" value="Unassembled WGS sequence"/>
</dbReference>
<evidence type="ECO:0000313" key="7">
    <source>
        <dbReference type="EMBL" id="VVD01992.1"/>
    </source>
</evidence>
<dbReference type="Pfam" id="PF05485">
    <property type="entry name" value="THAP"/>
    <property type="match status" value="1"/>
</dbReference>
<dbReference type="SMART" id="SM00980">
    <property type="entry name" value="THAP"/>
    <property type="match status" value="1"/>
</dbReference>
<dbReference type="PROSITE" id="PS50950">
    <property type="entry name" value="ZF_THAP"/>
    <property type="match status" value="1"/>
</dbReference>
<keyword evidence="8" id="KW-1185">Reference proteome</keyword>
<feature type="domain" description="THAP-type" evidence="6">
    <location>
        <begin position="1"/>
        <end position="57"/>
    </location>
</feature>
<evidence type="ECO:0000256" key="3">
    <source>
        <dbReference type="ARBA" id="ARBA00022833"/>
    </source>
</evidence>
<keyword evidence="2 5" id="KW-0863">Zinc-finger</keyword>
<dbReference type="GO" id="GO:0008270">
    <property type="term" value="F:zinc ion binding"/>
    <property type="evidence" value="ECO:0007669"/>
    <property type="project" value="UniProtKB-KW"/>
</dbReference>
<dbReference type="EMBL" id="FZQP02005667">
    <property type="protein sequence ID" value="VVD01992.1"/>
    <property type="molecule type" value="Genomic_DNA"/>
</dbReference>
<evidence type="ECO:0000259" key="6">
    <source>
        <dbReference type="PROSITE" id="PS50950"/>
    </source>
</evidence>
<organism evidence="7 8">
    <name type="scientific">Leptidea sinapis</name>
    <dbReference type="NCBI Taxonomy" id="189913"/>
    <lineage>
        <taxon>Eukaryota</taxon>
        <taxon>Metazoa</taxon>
        <taxon>Ecdysozoa</taxon>
        <taxon>Arthropoda</taxon>
        <taxon>Hexapoda</taxon>
        <taxon>Insecta</taxon>
        <taxon>Pterygota</taxon>
        <taxon>Neoptera</taxon>
        <taxon>Endopterygota</taxon>
        <taxon>Lepidoptera</taxon>
        <taxon>Glossata</taxon>
        <taxon>Ditrysia</taxon>
        <taxon>Papilionoidea</taxon>
        <taxon>Pieridae</taxon>
        <taxon>Dismorphiinae</taxon>
        <taxon>Leptidea</taxon>
    </lineage>
</organism>
<evidence type="ECO:0000256" key="1">
    <source>
        <dbReference type="ARBA" id="ARBA00022723"/>
    </source>
</evidence>
<proteinExistence type="predicted"/>
<dbReference type="SUPFAM" id="SSF57716">
    <property type="entry name" value="Glucocorticoid receptor-like (DNA-binding domain)"/>
    <property type="match status" value="1"/>
</dbReference>
<gene>
    <name evidence="7" type="ORF">LSINAPIS_LOCUS12298</name>
</gene>
<sequence>MFARCKQWVKFTGKEDLVYVPIEKLHQLKQVCGRHFLTTDFNRKKTQLRRSAVPSVELTRTPLADELFIDFPLHIFRSELMVLASAGMEHNYCGSFYSPQS</sequence>
<keyword evidence="1" id="KW-0479">Metal-binding</keyword>
<accession>A0A5E4QXN0</accession>
<evidence type="ECO:0000256" key="5">
    <source>
        <dbReference type="PROSITE-ProRule" id="PRU00309"/>
    </source>
</evidence>
<dbReference type="AlphaFoldDB" id="A0A5E4QXN0"/>
<keyword evidence="3" id="KW-0862">Zinc</keyword>
<evidence type="ECO:0000313" key="8">
    <source>
        <dbReference type="Proteomes" id="UP000324832"/>
    </source>
</evidence>
<protein>
    <recommendedName>
        <fullName evidence="6">THAP-type domain-containing protein</fullName>
    </recommendedName>
</protein>
<keyword evidence="4 5" id="KW-0238">DNA-binding</keyword>
<name>A0A5E4QXN0_9NEOP</name>
<dbReference type="GO" id="GO:0003677">
    <property type="term" value="F:DNA binding"/>
    <property type="evidence" value="ECO:0007669"/>
    <property type="project" value="UniProtKB-UniRule"/>
</dbReference>
<evidence type="ECO:0000256" key="2">
    <source>
        <dbReference type="ARBA" id="ARBA00022771"/>
    </source>
</evidence>
<dbReference type="InterPro" id="IPR006612">
    <property type="entry name" value="THAP_Znf"/>
</dbReference>
<evidence type="ECO:0000256" key="4">
    <source>
        <dbReference type="ARBA" id="ARBA00023125"/>
    </source>
</evidence>
<reference evidence="7 8" key="1">
    <citation type="submission" date="2017-07" db="EMBL/GenBank/DDBJ databases">
        <authorList>
            <person name="Talla V."/>
            <person name="Backstrom N."/>
        </authorList>
    </citation>
    <scope>NUCLEOTIDE SEQUENCE [LARGE SCALE GENOMIC DNA]</scope>
</reference>